<evidence type="ECO:0000313" key="1">
    <source>
        <dbReference type="EMBL" id="MFC0319353.1"/>
    </source>
</evidence>
<comment type="caution">
    <text evidence="1">The sequence shown here is derived from an EMBL/GenBank/DDBJ whole genome shotgun (WGS) entry which is preliminary data.</text>
</comment>
<organism evidence="1 2">
    <name type="scientific">Olivibacter oleidegradans</name>
    <dbReference type="NCBI Taxonomy" id="760123"/>
    <lineage>
        <taxon>Bacteria</taxon>
        <taxon>Pseudomonadati</taxon>
        <taxon>Bacteroidota</taxon>
        <taxon>Sphingobacteriia</taxon>
        <taxon>Sphingobacteriales</taxon>
        <taxon>Sphingobacteriaceae</taxon>
        <taxon>Olivibacter</taxon>
    </lineage>
</organism>
<keyword evidence="2" id="KW-1185">Reference proteome</keyword>
<dbReference type="InterPro" id="IPR011048">
    <property type="entry name" value="Haem_d1_sf"/>
</dbReference>
<protein>
    <submittedName>
        <fullName evidence="1">YncE family protein</fullName>
    </submittedName>
</protein>
<name>A0ABV6HKE4_9SPHI</name>
<dbReference type="InterPro" id="IPR031815">
    <property type="entry name" value="DUF5074"/>
</dbReference>
<dbReference type="EMBL" id="JBHLWO010000002">
    <property type="protein sequence ID" value="MFC0319353.1"/>
    <property type="molecule type" value="Genomic_DNA"/>
</dbReference>
<dbReference type="InterPro" id="IPR051200">
    <property type="entry name" value="Host-pathogen_enzymatic-act"/>
</dbReference>
<accession>A0ABV6HKE4</accession>
<gene>
    <name evidence="1" type="ORF">ACFFI0_13625</name>
</gene>
<evidence type="ECO:0000313" key="2">
    <source>
        <dbReference type="Proteomes" id="UP001589774"/>
    </source>
</evidence>
<dbReference type="Pfam" id="PF16819">
    <property type="entry name" value="DUF5074"/>
    <property type="match status" value="1"/>
</dbReference>
<dbReference type="RefSeq" id="WP_130856011.1">
    <property type="nucleotide sequence ID" value="NZ_JBHLWO010000002.1"/>
</dbReference>
<dbReference type="Proteomes" id="UP001589774">
    <property type="component" value="Unassembled WGS sequence"/>
</dbReference>
<dbReference type="PANTHER" id="PTHR47197">
    <property type="entry name" value="PROTEIN NIRF"/>
    <property type="match status" value="1"/>
</dbReference>
<sequence>MRNTVTIFYIFIAILGFGLLSTCRKDTIPSAEETFRFSRGLYLLNEGNMSMNKASLDFYDFTTGTYERNVYQRANPSVVLGLGDVGNDIQLYGGKLYIAVNASNKIEVLDAFTAKRIKSIDLINCRYITAAQGKVYVSSYNASISLSPNSPNGTVVEIDTMSLNILREVSVGRQPEGLAVSNNKLYVANSGGYNPNTYERTLSVIDLPTFKELKRIDVAINLQQVKVDQHGKIYVTSRGDYKGKHSNLFFIDPYTDRIIEQLDKPVSNFWIDDEKIYTYATEWDSDAQKNTILFNSFLINDLNNGFPYIDTDIAGRITIPYGIAVDANTKNVYLTDAKNYVSPGTLYEFNATGRLLRSFETGDIPAHMAFLGN</sequence>
<reference evidence="1 2" key="1">
    <citation type="submission" date="2024-09" db="EMBL/GenBank/DDBJ databases">
        <authorList>
            <person name="Sun Q."/>
            <person name="Mori K."/>
        </authorList>
    </citation>
    <scope>NUCLEOTIDE SEQUENCE [LARGE SCALE GENOMIC DNA]</scope>
    <source>
        <strain evidence="1 2">CCM 7765</strain>
    </source>
</reference>
<dbReference type="PANTHER" id="PTHR47197:SF3">
    <property type="entry name" value="DIHYDRO-HEME D1 DEHYDROGENASE"/>
    <property type="match status" value="1"/>
</dbReference>
<dbReference type="SUPFAM" id="SSF51004">
    <property type="entry name" value="C-terminal (heme d1) domain of cytochrome cd1-nitrite reductase"/>
    <property type="match status" value="1"/>
</dbReference>
<dbReference type="Gene3D" id="2.130.10.10">
    <property type="entry name" value="YVTN repeat-like/Quinoprotein amine dehydrogenase"/>
    <property type="match status" value="1"/>
</dbReference>
<dbReference type="InterPro" id="IPR015943">
    <property type="entry name" value="WD40/YVTN_repeat-like_dom_sf"/>
</dbReference>
<proteinExistence type="predicted"/>